<keyword evidence="1" id="KW-0732">Signal</keyword>
<feature type="signal peptide" evidence="1">
    <location>
        <begin position="1"/>
        <end position="16"/>
    </location>
</feature>
<organism evidence="2">
    <name type="scientific">Culex pipiens</name>
    <name type="common">House mosquito</name>
    <dbReference type="NCBI Taxonomy" id="7175"/>
    <lineage>
        <taxon>Eukaryota</taxon>
        <taxon>Metazoa</taxon>
        <taxon>Ecdysozoa</taxon>
        <taxon>Arthropoda</taxon>
        <taxon>Hexapoda</taxon>
        <taxon>Insecta</taxon>
        <taxon>Pterygota</taxon>
        <taxon>Neoptera</taxon>
        <taxon>Endopterygota</taxon>
        <taxon>Diptera</taxon>
        <taxon>Nematocera</taxon>
        <taxon>Culicoidea</taxon>
        <taxon>Culicidae</taxon>
        <taxon>Culicinae</taxon>
        <taxon>Culicini</taxon>
        <taxon>Culex</taxon>
        <taxon>Culex</taxon>
    </lineage>
</organism>
<proteinExistence type="predicted"/>
<sequence length="103" mass="11905">MSCVCFFCELLLCVLSSKWILWNTQKTFQVKFVCVGHDSKRCVTFGMNFAKKKIKMKKSFTIVLFPQPSVEGHTLFLPARLFIFLQFSEKALAILYSPVCIVR</sequence>
<reference evidence="2" key="1">
    <citation type="submission" date="2021-05" db="EMBL/GenBank/DDBJ databases">
        <authorList>
            <person name="Alioto T."/>
            <person name="Alioto T."/>
            <person name="Gomez Garrido J."/>
        </authorList>
    </citation>
    <scope>NUCLEOTIDE SEQUENCE</scope>
</reference>
<feature type="chain" id="PRO_5034060421" evidence="1">
    <location>
        <begin position="17"/>
        <end position="103"/>
    </location>
</feature>
<dbReference type="AlphaFoldDB" id="A0A8D8ESF5"/>
<evidence type="ECO:0000256" key="1">
    <source>
        <dbReference type="SAM" id="SignalP"/>
    </source>
</evidence>
<dbReference type="EMBL" id="HBUE01005069">
    <property type="protein sequence ID" value="CAG6445571.1"/>
    <property type="molecule type" value="Transcribed_RNA"/>
</dbReference>
<name>A0A8D8ESF5_CULPI</name>
<accession>A0A8D8ESF5</accession>
<protein>
    <submittedName>
        <fullName evidence="2">(northern house mosquito) hypothetical protein</fullName>
    </submittedName>
</protein>
<evidence type="ECO:0000313" key="2">
    <source>
        <dbReference type="EMBL" id="CAG6445571.1"/>
    </source>
</evidence>